<sequence length="282" mass="31519">MISNCGHDERGKYSGGQAGDQKGNEWAVIPWYNRPWNYVLRHPDAAVRKKIVELARKAANNDMIGYDQGDRYSFWQRLQEAGYDPAKITAPCESDCSAGVAAIVKAVGYLTGNTKLQGVNIYCYTGNLRVALKAAGFEVLTASKYLSSDKYLLAGDVLLYEGHHTAINLDDGASAETAVTYTEGFQRAADGRRWWYQYSDGTYACNGWYWLTERTGGTSGWYLFDSEGYMLTGYQVDPAGDAFLLCPVPGIHEGQCMITDARGALRIVGEYDMEKRRYKFDW</sequence>
<feature type="region of interest" description="Disordered" evidence="1">
    <location>
        <begin position="1"/>
        <end position="21"/>
    </location>
</feature>
<proteinExistence type="predicted"/>
<evidence type="ECO:0000256" key="1">
    <source>
        <dbReference type="SAM" id="MobiDB-lite"/>
    </source>
</evidence>
<accession>A0A8S5N5Q4</accession>
<evidence type="ECO:0000259" key="2">
    <source>
        <dbReference type="Pfam" id="PF25309"/>
    </source>
</evidence>
<evidence type="ECO:0000313" key="3">
    <source>
        <dbReference type="EMBL" id="DAD89950.1"/>
    </source>
</evidence>
<dbReference type="SUPFAM" id="SSF69360">
    <property type="entry name" value="Cell wall binding repeat"/>
    <property type="match status" value="1"/>
</dbReference>
<protein>
    <submittedName>
        <fullName evidence="3">Alternansucrase</fullName>
    </submittedName>
</protein>
<feature type="compositionally biased region" description="Basic and acidic residues" evidence="1">
    <location>
        <begin position="1"/>
        <end position="12"/>
    </location>
</feature>
<name>A0A8S5N5Q4_9CAUD</name>
<dbReference type="EMBL" id="BK015072">
    <property type="protein sequence ID" value="DAD89950.1"/>
    <property type="molecule type" value="Genomic_DNA"/>
</dbReference>
<feature type="domain" description="Endolysin-like" evidence="2">
    <location>
        <begin position="2"/>
        <end position="174"/>
    </location>
</feature>
<organism evidence="3">
    <name type="scientific">Siphoviridae sp. ctxfQ4</name>
    <dbReference type="NCBI Taxonomy" id="2826521"/>
    <lineage>
        <taxon>Viruses</taxon>
        <taxon>Duplodnaviria</taxon>
        <taxon>Heunggongvirae</taxon>
        <taxon>Uroviricota</taxon>
        <taxon>Caudoviricetes</taxon>
    </lineage>
</organism>
<reference evidence="3" key="1">
    <citation type="journal article" date="2021" name="Proc. Natl. Acad. Sci. U.S.A.">
        <title>A Catalog of Tens of Thousands of Viruses from Human Metagenomes Reveals Hidden Associations with Chronic Diseases.</title>
        <authorList>
            <person name="Tisza M.J."/>
            <person name="Buck C.B."/>
        </authorList>
    </citation>
    <scope>NUCLEOTIDE SEQUENCE</scope>
    <source>
        <strain evidence="3">CtxfQ4</strain>
    </source>
</reference>
<dbReference type="Gene3D" id="2.10.270.10">
    <property type="entry name" value="Cholin Binding"/>
    <property type="match status" value="1"/>
</dbReference>
<dbReference type="InterPro" id="IPR057370">
    <property type="entry name" value="ELLD"/>
</dbReference>
<dbReference type="Pfam" id="PF25309">
    <property type="entry name" value="ELLD"/>
    <property type="match status" value="1"/>
</dbReference>